<dbReference type="GO" id="GO:0046872">
    <property type="term" value="F:metal ion binding"/>
    <property type="evidence" value="ECO:0007669"/>
    <property type="project" value="UniProtKB-KW"/>
</dbReference>
<keyword evidence="4" id="KW-0238">DNA-binding</keyword>
<dbReference type="EMBL" id="QGMK01000235">
    <property type="protein sequence ID" value="TVY83078.1"/>
    <property type="molecule type" value="Genomic_DNA"/>
</dbReference>
<organism evidence="7 8">
    <name type="scientific">Lachnellula suecica</name>
    <dbReference type="NCBI Taxonomy" id="602035"/>
    <lineage>
        <taxon>Eukaryota</taxon>
        <taxon>Fungi</taxon>
        <taxon>Dikarya</taxon>
        <taxon>Ascomycota</taxon>
        <taxon>Pezizomycotina</taxon>
        <taxon>Leotiomycetes</taxon>
        <taxon>Helotiales</taxon>
        <taxon>Lachnaceae</taxon>
        <taxon>Lachnellula</taxon>
    </lineage>
</organism>
<reference evidence="7 8" key="1">
    <citation type="submission" date="2018-05" db="EMBL/GenBank/DDBJ databases">
        <title>Genome sequencing and assembly of the regulated plant pathogen Lachnellula willkommii and related sister species for the development of diagnostic species identification markers.</title>
        <authorList>
            <person name="Giroux E."/>
            <person name="Bilodeau G."/>
        </authorList>
    </citation>
    <scope>NUCLEOTIDE SEQUENCE [LARGE SCALE GENOMIC DNA]</scope>
    <source>
        <strain evidence="7 8">CBS 268.59</strain>
    </source>
</reference>
<dbReference type="InterPro" id="IPR052360">
    <property type="entry name" value="Transcr_Regulatory_Proteins"/>
</dbReference>
<evidence type="ECO:0000256" key="3">
    <source>
        <dbReference type="ARBA" id="ARBA00023015"/>
    </source>
</evidence>
<comment type="caution">
    <text evidence="7">The sequence shown here is derived from an EMBL/GenBank/DDBJ whole genome shotgun (WGS) entry which is preliminary data.</text>
</comment>
<evidence type="ECO:0000313" key="8">
    <source>
        <dbReference type="Proteomes" id="UP000469558"/>
    </source>
</evidence>
<keyword evidence="2" id="KW-0862">Zinc</keyword>
<protein>
    <submittedName>
        <fullName evidence="7">Uncharacterized protein</fullName>
    </submittedName>
</protein>
<dbReference type="PANTHER" id="PTHR36206:SF4">
    <property type="entry name" value="HYPOTHETICAL CONSERVED PROTEIN (EUROFUNG)-RELATED"/>
    <property type="match status" value="1"/>
</dbReference>
<dbReference type="GO" id="GO:0003677">
    <property type="term" value="F:DNA binding"/>
    <property type="evidence" value="ECO:0007669"/>
    <property type="project" value="UniProtKB-KW"/>
</dbReference>
<keyword evidence="6" id="KW-0539">Nucleus</keyword>
<evidence type="ECO:0000256" key="1">
    <source>
        <dbReference type="ARBA" id="ARBA00022723"/>
    </source>
</evidence>
<evidence type="ECO:0000313" key="7">
    <source>
        <dbReference type="EMBL" id="TVY83078.1"/>
    </source>
</evidence>
<evidence type="ECO:0000256" key="2">
    <source>
        <dbReference type="ARBA" id="ARBA00022833"/>
    </source>
</evidence>
<keyword evidence="5" id="KW-0804">Transcription</keyword>
<keyword evidence="3" id="KW-0805">Transcription regulation</keyword>
<accession>A0A8T9CBS1</accession>
<dbReference type="Proteomes" id="UP000469558">
    <property type="component" value="Unassembled WGS sequence"/>
</dbReference>
<dbReference type="OrthoDB" id="3598904at2759"/>
<evidence type="ECO:0000256" key="6">
    <source>
        <dbReference type="ARBA" id="ARBA00023242"/>
    </source>
</evidence>
<name>A0A8T9CBS1_9HELO</name>
<gene>
    <name evidence="7" type="ORF">LSUE1_G003039</name>
</gene>
<sequence length="280" mass="32913">MTLVDLRSPNRLSALKNQGSRKVASMPAEFRSLEESRMYLELLVRRLPHLMASINAESESLNFLKLDTIRYIPKWYTEERDRYLAEHEKWHEAFTLFLSRTQPSKTNSLGAKALKLQYLSSYFAAAGIRTSEEPWSDTRRFMPMLREIISLVKQILRDPRTEREEGMFSIAMKVICPLFGVAWRCPHRALQKEAIGLLLSSRRREGLWDSIFAGRLTQWIMELEDENSLDVEGEYVPDCVRSAGFDILTFDAQTRRMRVRCLLPEWNFLEWKIRETVITW</sequence>
<evidence type="ECO:0000256" key="4">
    <source>
        <dbReference type="ARBA" id="ARBA00023125"/>
    </source>
</evidence>
<evidence type="ECO:0000256" key="5">
    <source>
        <dbReference type="ARBA" id="ARBA00023163"/>
    </source>
</evidence>
<dbReference type="PANTHER" id="PTHR36206">
    <property type="entry name" value="ASPERCRYPTIN BIOSYNTHESIS CLUSTER-SPECIFIC TRANSCRIPTION REGULATOR ATNN-RELATED"/>
    <property type="match status" value="1"/>
</dbReference>
<keyword evidence="1" id="KW-0479">Metal-binding</keyword>
<proteinExistence type="predicted"/>
<dbReference type="AlphaFoldDB" id="A0A8T9CBS1"/>
<keyword evidence="8" id="KW-1185">Reference proteome</keyword>